<dbReference type="RefSeq" id="WP_175148660.1">
    <property type="nucleotide sequence ID" value="NZ_CADIKK010000004.1"/>
</dbReference>
<dbReference type="Proteomes" id="UP000494365">
    <property type="component" value="Unassembled WGS sequence"/>
</dbReference>
<evidence type="ECO:0000256" key="1">
    <source>
        <dbReference type="SAM" id="Phobius"/>
    </source>
</evidence>
<name>A0A6S7AXU0_9BURK</name>
<sequence>MIQMMMATIGGSPAARGAQRQQAFLLRKAVGFAIVTSGLAVIVVQALQHTLGR</sequence>
<dbReference type="AlphaFoldDB" id="A0A6S7AXU0"/>
<keyword evidence="3" id="KW-1185">Reference proteome</keyword>
<keyword evidence="1" id="KW-0812">Transmembrane</keyword>
<reference evidence="2 3" key="1">
    <citation type="submission" date="2020-04" db="EMBL/GenBank/DDBJ databases">
        <authorList>
            <person name="De Canck E."/>
        </authorList>
    </citation>
    <scope>NUCLEOTIDE SEQUENCE [LARGE SCALE GENOMIC DNA]</scope>
    <source>
        <strain evidence="2 3">LMG 28614</strain>
    </source>
</reference>
<dbReference type="EMBL" id="CADIKK010000004">
    <property type="protein sequence ID" value="CAB3781354.1"/>
    <property type="molecule type" value="Genomic_DNA"/>
</dbReference>
<evidence type="ECO:0000313" key="2">
    <source>
        <dbReference type="EMBL" id="CAB3781354.1"/>
    </source>
</evidence>
<gene>
    <name evidence="2" type="ORF">LMG28614_01233</name>
</gene>
<keyword evidence="1" id="KW-1133">Transmembrane helix</keyword>
<accession>A0A6S7AXU0</accession>
<protein>
    <submittedName>
        <fullName evidence="2">Uncharacterized protein</fullName>
    </submittedName>
</protein>
<evidence type="ECO:0000313" key="3">
    <source>
        <dbReference type="Proteomes" id="UP000494365"/>
    </source>
</evidence>
<proteinExistence type="predicted"/>
<organism evidence="2 3">
    <name type="scientific">Paraburkholderia ultramafica</name>
    <dbReference type="NCBI Taxonomy" id="1544867"/>
    <lineage>
        <taxon>Bacteria</taxon>
        <taxon>Pseudomonadati</taxon>
        <taxon>Pseudomonadota</taxon>
        <taxon>Betaproteobacteria</taxon>
        <taxon>Burkholderiales</taxon>
        <taxon>Burkholderiaceae</taxon>
        <taxon>Paraburkholderia</taxon>
    </lineage>
</organism>
<keyword evidence="1" id="KW-0472">Membrane</keyword>
<feature type="transmembrane region" description="Helical" evidence="1">
    <location>
        <begin position="30"/>
        <end position="47"/>
    </location>
</feature>